<dbReference type="GeneID" id="14401970"/>
<dbReference type="Pfam" id="PF00589">
    <property type="entry name" value="Phage_integrase"/>
    <property type="match status" value="1"/>
</dbReference>
<dbReference type="InterPro" id="IPR044068">
    <property type="entry name" value="CB"/>
</dbReference>
<feature type="domain" description="Tyr recombinase" evidence="6">
    <location>
        <begin position="112"/>
        <end position="329"/>
    </location>
</feature>
<dbReference type="Gene3D" id="1.10.443.10">
    <property type="entry name" value="Intergrase catalytic core"/>
    <property type="match status" value="1"/>
</dbReference>
<dbReference type="Pfam" id="PF02899">
    <property type="entry name" value="Phage_int_SAM_1"/>
    <property type="match status" value="1"/>
</dbReference>
<evidence type="ECO:0000256" key="4">
    <source>
        <dbReference type="PROSITE-ProRule" id="PRU01248"/>
    </source>
</evidence>
<gene>
    <name evidence="8" type="ORF">Natoc_0856</name>
</gene>
<dbReference type="Gene3D" id="1.10.150.130">
    <property type="match status" value="1"/>
</dbReference>
<dbReference type="GO" id="GO:0003677">
    <property type="term" value="F:DNA binding"/>
    <property type="evidence" value="ECO:0007669"/>
    <property type="project" value="UniProtKB-UniRule"/>
</dbReference>
<evidence type="ECO:0000256" key="5">
    <source>
        <dbReference type="SAM" id="MobiDB-lite"/>
    </source>
</evidence>
<dbReference type="PANTHER" id="PTHR30349:SF41">
    <property type="entry name" value="INTEGRASE_RECOMBINASE PROTEIN MJ0367-RELATED"/>
    <property type="match status" value="1"/>
</dbReference>
<organism evidence="8 9">
    <name type="scientific">Natronococcus occultus SP4</name>
    <dbReference type="NCBI Taxonomy" id="694430"/>
    <lineage>
        <taxon>Archaea</taxon>
        <taxon>Methanobacteriati</taxon>
        <taxon>Methanobacteriota</taxon>
        <taxon>Stenosarchaea group</taxon>
        <taxon>Halobacteria</taxon>
        <taxon>Halobacteriales</taxon>
        <taxon>Natrialbaceae</taxon>
        <taxon>Natronococcus</taxon>
    </lineage>
</organism>
<dbReference type="GO" id="GO:0006310">
    <property type="term" value="P:DNA recombination"/>
    <property type="evidence" value="ECO:0007669"/>
    <property type="project" value="UniProtKB-KW"/>
</dbReference>
<dbReference type="InterPro" id="IPR011010">
    <property type="entry name" value="DNA_brk_join_enz"/>
</dbReference>
<dbReference type="SUPFAM" id="SSF56349">
    <property type="entry name" value="DNA breaking-rejoining enzymes"/>
    <property type="match status" value="1"/>
</dbReference>
<feature type="region of interest" description="Disordered" evidence="5">
    <location>
        <begin position="316"/>
        <end position="335"/>
    </location>
</feature>
<dbReference type="eggNOG" id="arCOG01250">
    <property type="taxonomic scope" value="Archaea"/>
</dbReference>
<dbReference type="EMBL" id="CP003929">
    <property type="protein sequence ID" value="AGB36709.1"/>
    <property type="molecule type" value="Genomic_DNA"/>
</dbReference>
<dbReference type="CDD" id="cd00397">
    <property type="entry name" value="DNA_BRE_C"/>
    <property type="match status" value="1"/>
</dbReference>
<keyword evidence="1" id="KW-0229">DNA integration</keyword>
<evidence type="ECO:0000313" key="8">
    <source>
        <dbReference type="EMBL" id="AGB36709.1"/>
    </source>
</evidence>
<dbReference type="PROSITE" id="PS51900">
    <property type="entry name" value="CB"/>
    <property type="match status" value="1"/>
</dbReference>
<dbReference type="InterPro" id="IPR004107">
    <property type="entry name" value="Integrase_SAM-like_N"/>
</dbReference>
<accession>L0JX66</accession>
<sequence length="335" mass="38863">MTESMSPREAKNRFLNHHESEYSANTLQEYGYSLDRFIEWLDEQNVSDMNRMTGRLVSDFAEDRKQNVKPATLKTDLDRVRRLMQFCESIDAVPEGIADKIISPQLAGKDEARDERVTEKQAEAILDYLEKFEYADRRHLIFYLVWHTGCRSGSLRALDVQDFTYGPDGPELHVLHRPHAGTPLKNKEKGERIISLNDEATEIIETWLEYHRPPVEDEYGREPLIATSQGRISKGALQRNFYVMTRPCWYSNECPHDVKVSECEARTHHGASKCPSSRSPHAGRRGAIQRFLNNDAELEDVSGRANVSREVLKKHYDTGDKRELQRRRRRSLDKF</sequence>
<dbReference type="InterPro" id="IPR002104">
    <property type="entry name" value="Integrase_catalytic"/>
</dbReference>
<dbReference type="AlphaFoldDB" id="L0JX66"/>
<evidence type="ECO:0000259" key="6">
    <source>
        <dbReference type="PROSITE" id="PS51898"/>
    </source>
</evidence>
<dbReference type="HOGENOM" id="CLU_045500_0_0_2"/>
<dbReference type="InterPro" id="IPR013762">
    <property type="entry name" value="Integrase-like_cat_sf"/>
</dbReference>
<keyword evidence="9" id="KW-1185">Reference proteome</keyword>
<feature type="domain" description="Core-binding (CB)" evidence="7">
    <location>
        <begin position="5"/>
        <end position="88"/>
    </location>
</feature>
<protein>
    <submittedName>
        <fullName evidence="8">Site-specific recombinase XerD</fullName>
    </submittedName>
</protein>
<reference evidence="8 9" key="1">
    <citation type="submission" date="2012-11" db="EMBL/GenBank/DDBJ databases">
        <title>FINISHED of Natronococcus occultus SP4, DSM 3396.</title>
        <authorList>
            <consortium name="DOE Joint Genome Institute"/>
            <person name="Eisen J."/>
            <person name="Huntemann M."/>
            <person name="Wei C.-L."/>
            <person name="Han J."/>
            <person name="Detter J.C."/>
            <person name="Han C."/>
            <person name="Tapia R."/>
            <person name="Chen A."/>
            <person name="Kyrpides N."/>
            <person name="Mavromatis K."/>
            <person name="Markowitz V."/>
            <person name="Szeto E."/>
            <person name="Ivanova N."/>
            <person name="Mikhailova N."/>
            <person name="Ovchinnikova G."/>
            <person name="Pagani I."/>
            <person name="Pati A."/>
            <person name="Goodwin L."/>
            <person name="Nordberg H.P."/>
            <person name="Cantor M.N."/>
            <person name="Hua S.X."/>
            <person name="Woyke T."/>
            <person name="Eisen J."/>
            <person name="Klenk H.-P."/>
            <person name="Klenk H.-P."/>
        </authorList>
    </citation>
    <scope>NUCLEOTIDE SEQUENCE [LARGE SCALE GENOMIC DNA]</scope>
    <source>
        <strain evidence="8 9">SP4</strain>
    </source>
</reference>
<name>L0JX66_9EURY</name>
<dbReference type="GO" id="GO:0015074">
    <property type="term" value="P:DNA integration"/>
    <property type="evidence" value="ECO:0007669"/>
    <property type="project" value="UniProtKB-KW"/>
</dbReference>
<dbReference type="InterPro" id="IPR050090">
    <property type="entry name" value="Tyrosine_recombinase_XerCD"/>
</dbReference>
<feature type="compositionally biased region" description="Basic residues" evidence="5">
    <location>
        <begin position="324"/>
        <end position="335"/>
    </location>
</feature>
<dbReference type="STRING" id="694430.Natoc_0856"/>
<dbReference type="PANTHER" id="PTHR30349">
    <property type="entry name" value="PHAGE INTEGRASE-RELATED"/>
    <property type="match status" value="1"/>
</dbReference>
<dbReference type="OrthoDB" id="198497at2157"/>
<dbReference type="KEGG" id="nou:Natoc_0856"/>
<keyword evidence="2 4" id="KW-0238">DNA-binding</keyword>
<dbReference type="Proteomes" id="UP000010878">
    <property type="component" value="Chromosome"/>
</dbReference>
<keyword evidence="3" id="KW-0233">DNA recombination</keyword>
<evidence type="ECO:0000256" key="1">
    <source>
        <dbReference type="ARBA" id="ARBA00022908"/>
    </source>
</evidence>
<evidence type="ECO:0000313" key="9">
    <source>
        <dbReference type="Proteomes" id="UP000010878"/>
    </source>
</evidence>
<dbReference type="PROSITE" id="PS51898">
    <property type="entry name" value="TYR_RECOMBINASE"/>
    <property type="match status" value="1"/>
</dbReference>
<evidence type="ECO:0000256" key="2">
    <source>
        <dbReference type="ARBA" id="ARBA00023125"/>
    </source>
</evidence>
<dbReference type="InterPro" id="IPR010998">
    <property type="entry name" value="Integrase_recombinase_N"/>
</dbReference>
<dbReference type="RefSeq" id="WP_015320163.1">
    <property type="nucleotide sequence ID" value="NC_019974.1"/>
</dbReference>
<evidence type="ECO:0000259" key="7">
    <source>
        <dbReference type="PROSITE" id="PS51900"/>
    </source>
</evidence>
<proteinExistence type="predicted"/>
<evidence type="ECO:0000256" key="3">
    <source>
        <dbReference type="ARBA" id="ARBA00023172"/>
    </source>
</evidence>